<evidence type="ECO:0000256" key="1">
    <source>
        <dbReference type="SAM" id="MobiDB-lite"/>
    </source>
</evidence>
<evidence type="ECO:0000313" key="4">
    <source>
        <dbReference type="Proteomes" id="UP000316855"/>
    </source>
</evidence>
<gene>
    <name evidence="3" type="ORF">Pan161_18660</name>
</gene>
<protein>
    <submittedName>
        <fullName evidence="3">Uncharacterized protein</fullName>
    </submittedName>
</protein>
<name>A0A517VB44_9PLAN</name>
<accession>A0A517VB44</accession>
<dbReference type="OrthoDB" id="9961393at2"/>
<evidence type="ECO:0000256" key="2">
    <source>
        <dbReference type="SAM" id="Phobius"/>
    </source>
</evidence>
<dbReference type="KEGG" id="gax:Pan161_18660"/>
<sequence length="98" mass="10808">MQNVIIIVLIIVAVAAMVLGGWISFAEMDDSATMTIHKNEVKKDTEQAVKKGEEFVEDAAREGRKLLDNTEDAANSDEPFKGESDLNRDQSEALETPK</sequence>
<dbReference type="Proteomes" id="UP000316855">
    <property type="component" value="Chromosome"/>
</dbReference>
<feature type="compositionally biased region" description="Basic and acidic residues" evidence="1">
    <location>
        <begin position="78"/>
        <end position="98"/>
    </location>
</feature>
<feature type="transmembrane region" description="Helical" evidence="2">
    <location>
        <begin position="6"/>
        <end position="25"/>
    </location>
</feature>
<keyword evidence="4" id="KW-1185">Reference proteome</keyword>
<dbReference type="RefSeq" id="WP_145226001.1">
    <property type="nucleotide sequence ID" value="NZ_CP036343.1"/>
</dbReference>
<organism evidence="3 4">
    <name type="scientific">Gimesia algae</name>
    <dbReference type="NCBI Taxonomy" id="2527971"/>
    <lineage>
        <taxon>Bacteria</taxon>
        <taxon>Pseudomonadati</taxon>
        <taxon>Planctomycetota</taxon>
        <taxon>Planctomycetia</taxon>
        <taxon>Planctomycetales</taxon>
        <taxon>Planctomycetaceae</taxon>
        <taxon>Gimesia</taxon>
    </lineage>
</organism>
<reference evidence="3 4" key="1">
    <citation type="submission" date="2019-02" db="EMBL/GenBank/DDBJ databases">
        <title>Deep-cultivation of Planctomycetes and their phenomic and genomic characterization uncovers novel biology.</title>
        <authorList>
            <person name="Wiegand S."/>
            <person name="Jogler M."/>
            <person name="Boedeker C."/>
            <person name="Pinto D."/>
            <person name="Vollmers J."/>
            <person name="Rivas-Marin E."/>
            <person name="Kohn T."/>
            <person name="Peeters S.H."/>
            <person name="Heuer A."/>
            <person name="Rast P."/>
            <person name="Oberbeckmann S."/>
            <person name="Bunk B."/>
            <person name="Jeske O."/>
            <person name="Meyerdierks A."/>
            <person name="Storesund J.E."/>
            <person name="Kallscheuer N."/>
            <person name="Luecker S."/>
            <person name="Lage O.M."/>
            <person name="Pohl T."/>
            <person name="Merkel B.J."/>
            <person name="Hornburger P."/>
            <person name="Mueller R.-W."/>
            <person name="Bruemmer F."/>
            <person name="Labrenz M."/>
            <person name="Spormann A.M."/>
            <person name="Op den Camp H."/>
            <person name="Overmann J."/>
            <person name="Amann R."/>
            <person name="Jetten M.S.M."/>
            <person name="Mascher T."/>
            <person name="Medema M.H."/>
            <person name="Devos D.P."/>
            <person name="Kaster A.-K."/>
            <person name="Ovreas L."/>
            <person name="Rohde M."/>
            <person name="Galperin M.Y."/>
            <person name="Jogler C."/>
        </authorList>
    </citation>
    <scope>NUCLEOTIDE SEQUENCE [LARGE SCALE GENOMIC DNA]</scope>
    <source>
        <strain evidence="3 4">Pan161</strain>
    </source>
</reference>
<proteinExistence type="predicted"/>
<dbReference type="EMBL" id="CP036343">
    <property type="protein sequence ID" value="QDT90216.1"/>
    <property type="molecule type" value="Genomic_DNA"/>
</dbReference>
<evidence type="ECO:0000313" key="3">
    <source>
        <dbReference type="EMBL" id="QDT90216.1"/>
    </source>
</evidence>
<keyword evidence="2" id="KW-0812">Transmembrane</keyword>
<keyword evidence="2" id="KW-0472">Membrane</keyword>
<keyword evidence="2" id="KW-1133">Transmembrane helix</keyword>
<dbReference type="AlphaFoldDB" id="A0A517VB44"/>
<feature type="region of interest" description="Disordered" evidence="1">
    <location>
        <begin position="61"/>
        <end position="98"/>
    </location>
</feature>